<dbReference type="EMBL" id="FJVC01000008">
    <property type="protein sequence ID" value="CZT40877.1"/>
    <property type="molecule type" value="Genomic_DNA"/>
</dbReference>
<organism evidence="8 9">
    <name type="scientific">Rhynchosporium secalis</name>
    <name type="common">Barley scald fungus</name>
    <dbReference type="NCBI Taxonomy" id="38038"/>
    <lineage>
        <taxon>Eukaryota</taxon>
        <taxon>Fungi</taxon>
        <taxon>Dikarya</taxon>
        <taxon>Ascomycota</taxon>
        <taxon>Pezizomycotina</taxon>
        <taxon>Leotiomycetes</taxon>
        <taxon>Helotiales</taxon>
        <taxon>Ploettnerulaceae</taxon>
        <taxon>Rhynchosporium</taxon>
    </lineage>
</organism>
<keyword evidence="9" id="KW-1185">Reference proteome</keyword>
<evidence type="ECO:0000256" key="1">
    <source>
        <dbReference type="ARBA" id="ARBA00006762"/>
    </source>
</evidence>
<protein>
    <recommendedName>
        <fullName evidence="7">DOC domain-containing protein</fullName>
    </recommendedName>
</protein>
<dbReference type="GO" id="GO:0051301">
    <property type="term" value="P:cell division"/>
    <property type="evidence" value="ECO:0007669"/>
    <property type="project" value="UniProtKB-KW"/>
</dbReference>
<dbReference type="InterPro" id="IPR008979">
    <property type="entry name" value="Galactose-bd-like_sf"/>
</dbReference>
<evidence type="ECO:0000256" key="5">
    <source>
        <dbReference type="ARBA" id="ARBA00023306"/>
    </source>
</evidence>
<proteinExistence type="inferred from homology"/>
<dbReference type="Gene3D" id="2.60.120.260">
    <property type="entry name" value="Galactose-binding domain-like"/>
    <property type="match status" value="1"/>
</dbReference>
<feature type="region of interest" description="Disordered" evidence="6">
    <location>
        <begin position="128"/>
        <end position="164"/>
    </location>
</feature>
<dbReference type="PANTHER" id="PTHR12936:SF0">
    <property type="entry name" value="ANAPHASE-PROMOTING COMPLEX SUBUNIT 10"/>
    <property type="match status" value="1"/>
</dbReference>
<feature type="compositionally biased region" description="Acidic residues" evidence="6">
    <location>
        <begin position="64"/>
        <end position="97"/>
    </location>
</feature>
<evidence type="ECO:0000313" key="8">
    <source>
        <dbReference type="EMBL" id="CZT40877.1"/>
    </source>
</evidence>
<feature type="domain" description="DOC" evidence="7">
    <location>
        <begin position="182"/>
        <end position="370"/>
    </location>
</feature>
<feature type="compositionally biased region" description="Polar residues" evidence="6">
    <location>
        <begin position="22"/>
        <end position="31"/>
    </location>
</feature>
<reference evidence="9" key="1">
    <citation type="submission" date="2016-03" db="EMBL/GenBank/DDBJ databases">
        <authorList>
            <person name="Guldener U."/>
        </authorList>
    </citation>
    <scope>NUCLEOTIDE SEQUENCE [LARGE SCALE GENOMIC DNA]</scope>
</reference>
<dbReference type="GO" id="GO:0070979">
    <property type="term" value="P:protein K11-linked ubiquitination"/>
    <property type="evidence" value="ECO:0007669"/>
    <property type="project" value="TreeGrafter"/>
</dbReference>
<evidence type="ECO:0000256" key="6">
    <source>
        <dbReference type="SAM" id="MobiDB-lite"/>
    </source>
</evidence>
<evidence type="ECO:0000256" key="4">
    <source>
        <dbReference type="ARBA" id="ARBA00022786"/>
    </source>
</evidence>
<name>A0A1E1LVH3_RHYSE</name>
<dbReference type="GO" id="GO:0031145">
    <property type="term" value="P:anaphase-promoting complex-dependent catabolic process"/>
    <property type="evidence" value="ECO:0007669"/>
    <property type="project" value="InterPro"/>
</dbReference>
<dbReference type="SMART" id="SM01337">
    <property type="entry name" value="APC10"/>
    <property type="match status" value="1"/>
</dbReference>
<dbReference type="SUPFAM" id="SSF49785">
    <property type="entry name" value="Galactose-binding domain-like"/>
    <property type="match status" value="1"/>
</dbReference>
<dbReference type="CDD" id="cd08366">
    <property type="entry name" value="APC10"/>
    <property type="match status" value="1"/>
</dbReference>
<evidence type="ECO:0000256" key="2">
    <source>
        <dbReference type="ARBA" id="ARBA00022618"/>
    </source>
</evidence>
<evidence type="ECO:0000256" key="3">
    <source>
        <dbReference type="ARBA" id="ARBA00022776"/>
    </source>
</evidence>
<dbReference type="InterPro" id="IPR004939">
    <property type="entry name" value="APC_su10/DOC_dom"/>
</dbReference>
<dbReference type="GO" id="GO:0005680">
    <property type="term" value="C:anaphase-promoting complex"/>
    <property type="evidence" value="ECO:0007669"/>
    <property type="project" value="InterPro"/>
</dbReference>
<accession>A0A1E1LVH3</accession>
<keyword evidence="5" id="KW-0131">Cell cycle</keyword>
<dbReference type="AlphaFoldDB" id="A0A1E1LVH3"/>
<dbReference type="PROSITE" id="PS51284">
    <property type="entry name" value="DOC"/>
    <property type="match status" value="1"/>
</dbReference>
<dbReference type="Pfam" id="PF03256">
    <property type="entry name" value="ANAPC10"/>
    <property type="match status" value="1"/>
</dbReference>
<feature type="region of interest" description="Disordered" evidence="6">
    <location>
        <begin position="1"/>
        <end position="115"/>
    </location>
</feature>
<gene>
    <name evidence="8" type="ORF">RSE6_00548</name>
</gene>
<dbReference type="Proteomes" id="UP000177625">
    <property type="component" value="Unassembled WGS sequence"/>
</dbReference>
<keyword evidence="2" id="KW-0132">Cell division</keyword>
<evidence type="ECO:0000313" key="9">
    <source>
        <dbReference type="Proteomes" id="UP000177625"/>
    </source>
</evidence>
<keyword evidence="3" id="KW-0498">Mitosis</keyword>
<comment type="similarity">
    <text evidence="1">Belongs to the APC10 family.</text>
</comment>
<dbReference type="InterPro" id="IPR016901">
    <property type="entry name" value="APC10/Doc1"/>
</dbReference>
<keyword evidence="4" id="KW-0833">Ubl conjugation pathway</keyword>
<dbReference type="PANTHER" id="PTHR12936">
    <property type="entry name" value="ANAPHASE-PROMOTING COMPLEX 10"/>
    <property type="match status" value="1"/>
</dbReference>
<evidence type="ECO:0000259" key="7">
    <source>
        <dbReference type="PROSITE" id="PS51284"/>
    </source>
</evidence>
<sequence length="393" mass="43489">MAPRSPTPRSGSFIPSFRLRPQWSSRNGTPSAPTPVVNPQLDLTRAEEDDDTDLQLHGQQLEGGNEESEVEEEGLEGEENEDDGEEEEGEEEDEEDTSATTHNLKPSEASFKMYGSRTRVRLERALTLGDETQLPSPPLDGPSQPRSQARTPSSSNSSIADELAIEPNTIRMDFQEAKELANRIIQKVPMEIDSLFEPAALGLKEIGNLASWTVSSCKPGCGVDALRDDDTGLFWQSDGPQPHHLNIHFSRLVSILSIRIFLDFEADESYTPTRITLLAGTGYHDLIPFAALNFEQPKGWLDVPLDHVGGGPDGKTLRAFLVQVRIVENHQNGKDTHVRGLKIYARDDRARAGLGGLLGDEKMEMKAFGKVQGPGMERSWLVEPDWMGEPELR</sequence>
<feature type="compositionally biased region" description="Polar residues" evidence="6">
    <location>
        <begin position="144"/>
        <end position="159"/>
    </location>
</feature>